<dbReference type="PANTHER" id="PTHR43566:SF2">
    <property type="entry name" value="DUF4143 DOMAIN-CONTAINING PROTEIN"/>
    <property type="match status" value="1"/>
</dbReference>
<evidence type="ECO:0000259" key="2">
    <source>
        <dbReference type="Pfam" id="PF13635"/>
    </source>
</evidence>
<dbReference type="OrthoDB" id="9801684at2"/>
<proteinExistence type="predicted"/>
<dbReference type="SUPFAM" id="SSF52540">
    <property type="entry name" value="P-loop containing nucleoside triphosphate hydrolases"/>
    <property type="match status" value="1"/>
</dbReference>
<gene>
    <name evidence="3" type="ORF">HOLDEFILI_01501</name>
</gene>
<evidence type="ECO:0000313" key="4">
    <source>
        <dbReference type="Proteomes" id="UP000005950"/>
    </source>
</evidence>
<reference evidence="3 4" key="2">
    <citation type="submission" date="2009-02" db="EMBL/GenBank/DDBJ databases">
        <title>Draft genome sequence of Holdemania filiformis DSM 12042.</title>
        <authorList>
            <person name="Sudarsanam P."/>
            <person name="Ley R."/>
            <person name="Guruge J."/>
            <person name="Turnbaugh P.J."/>
            <person name="Mahowald M."/>
            <person name="Liep D."/>
            <person name="Gordon J."/>
        </authorList>
    </citation>
    <scope>NUCLEOTIDE SEQUENCE [LARGE SCALE GENOMIC DNA]</scope>
    <source>
        <strain evidence="3 4">DSM 12042</strain>
    </source>
</reference>
<organism evidence="3 4">
    <name type="scientific">Holdemania filiformis DSM 12042</name>
    <dbReference type="NCBI Taxonomy" id="545696"/>
    <lineage>
        <taxon>Bacteria</taxon>
        <taxon>Bacillati</taxon>
        <taxon>Bacillota</taxon>
        <taxon>Erysipelotrichia</taxon>
        <taxon>Erysipelotrichales</taxon>
        <taxon>Erysipelotrichaceae</taxon>
        <taxon>Holdemania</taxon>
    </lineage>
</organism>
<dbReference type="InterPro" id="IPR011335">
    <property type="entry name" value="Restrct_endonuc-II-like"/>
</dbReference>
<dbReference type="Pfam" id="PF13635">
    <property type="entry name" value="DUF4143"/>
    <property type="match status" value="1"/>
</dbReference>
<dbReference type="SUPFAM" id="SSF52980">
    <property type="entry name" value="Restriction endonuclease-like"/>
    <property type="match status" value="1"/>
</dbReference>
<dbReference type="InterPro" id="IPR027417">
    <property type="entry name" value="P-loop_NTPase"/>
</dbReference>
<protein>
    <recommendedName>
        <fullName evidence="5">AAA+ ATPase domain-containing protein</fullName>
    </recommendedName>
</protein>
<reference evidence="3 4" key="1">
    <citation type="submission" date="2008-12" db="EMBL/GenBank/DDBJ databases">
        <authorList>
            <person name="Fulton L."/>
            <person name="Clifton S."/>
            <person name="Fulton B."/>
            <person name="Xu J."/>
            <person name="Minx P."/>
            <person name="Pepin K.H."/>
            <person name="Johnson M."/>
            <person name="Bhonagiri V."/>
            <person name="Nash W.E."/>
            <person name="Mardis E.R."/>
            <person name="Wilson R.K."/>
        </authorList>
    </citation>
    <scope>NUCLEOTIDE SEQUENCE [LARGE SCALE GENOMIC DNA]</scope>
    <source>
        <strain evidence="3 4">DSM 12042</strain>
    </source>
</reference>
<dbReference type="InterPro" id="IPR025420">
    <property type="entry name" value="DUF4143"/>
</dbReference>
<dbReference type="HOGENOM" id="CLU_041527_3_1_9"/>
<evidence type="ECO:0000313" key="3">
    <source>
        <dbReference type="EMBL" id="EEF68328.1"/>
    </source>
</evidence>
<comment type="caution">
    <text evidence="3">The sequence shown here is derived from an EMBL/GenBank/DDBJ whole genome shotgun (WGS) entry which is preliminary data.</text>
</comment>
<dbReference type="InterPro" id="IPR041682">
    <property type="entry name" value="AAA_14"/>
</dbReference>
<dbReference type="Pfam" id="PF13173">
    <property type="entry name" value="AAA_14"/>
    <property type="match status" value="1"/>
</dbReference>
<dbReference type="AlphaFoldDB" id="B9Y6Q8"/>
<accession>B9Y6Q8</accession>
<feature type="domain" description="DUF4143" evidence="2">
    <location>
        <begin position="202"/>
        <end position="360"/>
    </location>
</feature>
<evidence type="ECO:0008006" key="5">
    <source>
        <dbReference type="Google" id="ProtNLM"/>
    </source>
</evidence>
<evidence type="ECO:0000259" key="1">
    <source>
        <dbReference type="Pfam" id="PF13173"/>
    </source>
</evidence>
<dbReference type="Proteomes" id="UP000005950">
    <property type="component" value="Unassembled WGS sequence"/>
</dbReference>
<dbReference type="RefSeq" id="WP_006058693.1">
    <property type="nucleotide sequence ID" value="NZ_GG657556.1"/>
</dbReference>
<dbReference type="PANTHER" id="PTHR43566">
    <property type="entry name" value="CONSERVED PROTEIN"/>
    <property type="match status" value="1"/>
</dbReference>
<sequence length="408" mass="46785">MYIQRHLENQILNASRYYPVVMVCGQRQVGKSTMLNHIKEPDRRYVTLDDGNARRLAIQDPALFFETYGSPLLIDEIQRVPSLLLEMKKIVDEKALAGEENNGMFWITGSQKFKMMQGVSESLAGRVAVFDMAGLSAAEIEGRPVGLFQPDLKSLRERLKTSVKKDIHTIYEDIYRGSMPKLRVSDLDNDRYYMDYINTYLERDIQDLAQVGKLNEFYDFLVFVAARTGQELKYDEIAKTIGVSLPTAKSWISILERSGVIFILRPYFSNISKRLVKTPKVYFMDTGLAAYLCRWPNAETLANGAMDGAFFETYVVTEIVKSYYNAGKPVDLFYYRDTDKKEIDLLVMNGDQITPIEIKKGKEPSKPDKNFNVLQQFHLDVQPGIILCLSDELIPFNRQSWYCPVSVL</sequence>
<name>B9Y6Q8_9FIRM</name>
<feature type="domain" description="AAA" evidence="1">
    <location>
        <begin position="19"/>
        <end position="140"/>
    </location>
</feature>
<dbReference type="STRING" id="545696.HOLDEFILI_01501"/>
<dbReference type="eggNOG" id="COG1373">
    <property type="taxonomic scope" value="Bacteria"/>
</dbReference>
<dbReference type="EMBL" id="ACCF01000084">
    <property type="protein sequence ID" value="EEF68328.1"/>
    <property type="molecule type" value="Genomic_DNA"/>
</dbReference>